<gene>
    <name evidence="1" type="ORF">CAMP_LOCUS12883</name>
</gene>
<accession>A0A9P1ISB3</accession>
<name>A0A9P1ISB3_9PELO</name>
<protein>
    <submittedName>
        <fullName evidence="1">Uncharacterized protein</fullName>
    </submittedName>
</protein>
<comment type="caution">
    <text evidence="1">The sequence shown here is derived from an EMBL/GenBank/DDBJ whole genome shotgun (WGS) entry which is preliminary data.</text>
</comment>
<dbReference type="EMBL" id="CANHGI010000005">
    <property type="protein sequence ID" value="CAI5450246.1"/>
    <property type="molecule type" value="Genomic_DNA"/>
</dbReference>
<organism evidence="1 2">
    <name type="scientific">Caenorhabditis angaria</name>
    <dbReference type="NCBI Taxonomy" id="860376"/>
    <lineage>
        <taxon>Eukaryota</taxon>
        <taxon>Metazoa</taxon>
        <taxon>Ecdysozoa</taxon>
        <taxon>Nematoda</taxon>
        <taxon>Chromadorea</taxon>
        <taxon>Rhabditida</taxon>
        <taxon>Rhabditina</taxon>
        <taxon>Rhabditomorpha</taxon>
        <taxon>Rhabditoidea</taxon>
        <taxon>Rhabditidae</taxon>
        <taxon>Peloderinae</taxon>
        <taxon>Caenorhabditis</taxon>
    </lineage>
</organism>
<evidence type="ECO:0000313" key="1">
    <source>
        <dbReference type="EMBL" id="CAI5450246.1"/>
    </source>
</evidence>
<dbReference type="Proteomes" id="UP001152747">
    <property type="component" value="Unassembled WGS sequence"/>
</dbReference>
<evidence type="ECO:0000313" key="2">
    <source>
        <dbReference type="Proteomes" id="UP001152747"/>
    </source>
</evidence>
<reference evidence="1" key="1">
    <citation type="submission" date="2022-11" db="EMBL/GenBank/DDBJ databases">
        <authorList>
            <person name="Kikuchi T."/>
        </authorList>
    </citation>
    <scope>NUCLEOTIDE SEQUENCE</scope>
    <source>
        <strain evidence="1">PS1010</strain>
    </source>
</reference>
<proteinExistence type="predicted"/>
<sequence length="91" mass="10728">MPEVPRKTMSFEEEDFYSESTEELFEIDEEEPDLLDSLLDKAFDGKNDEDSAIDTMKEEELMSGDEDQENLEISAEDEENWFNSKMFIRTQ</sequence>
<dbReference type="AlphaFoldDB" id="A0A9P1ISB3"/>
<keyword evidence="2" id="KW-1185">Reference proteome</keyword>